<protein>
    <submittedName>
        <fullName evidence="1">Uncharacterized protein</fullName>
    </submittedName>
</protein>
<name>A0AAV7AAD8_ENGPU</name>
<dbReference type="EMBL" id="WNYA01000009">
    <property type="protein sequence ID" value="KAG8556817.1"/>
    <property type="molecule type" value="Genomic_DNA"/>
</dbReference>
<evidence type="ECO:0000313" key="2">
    <source>
        <dbReference type="Proteomes" id="UP000824782"/>
    </source>
</evidence>
<keyword evidence="2" id="KW-1185">Reference proteome</keyword>
<accession>A0AAV7AAD8</accession>
<gene>
    <name evidence="1" type="ORF">GDO81_018214</name>
</gene>
<comment type="caution">
    <text evidence="1">The sequence shown here is derived from an EMBL/GenBank/DDBJ whole genome shotgun (WGS) entry which is preliminary data.</text>
</comment>
<organism evidence="1 2">
    <name type="scientific">Engystomops pustulosus</name>
    <name type="common">Tungara frog</name>
    <name type="synonym">Physalaemus pustulosus</name>
    <dbReference type="NCBI Taxonomy" id="76066"/>
    <lineage>
        <taxon>Eukaryota</taxon>
        <taxon>Metazoa</taxon>
        <taxon>Chordata</taxon>
        <taxon>Craniata</taxon>
        <taxon>Vertebrata</taxon>
        <taxon>Euteleostomi</taxon>
        <taxon>Amphibia</taxon>
        <taxon>Batrachia</taxon>
        <taxon>Anura</taxon>
        <taxon>Neobatrachia</taxon>
        <taxon>Hyloidea</taxon>
        <taxon>Leptodactylidae</taxon>
        <taxon>Leiuperinae</taxon>
        <taxon>Engystomops</taxon>
    </lineage>
</organism>
<evidence type="ECO:0000313" key="1">
    <source>
        <dbReference type="EMBL" id="KAG8556817.1"/>
    </source>
</evidence>
<dbReference type="AlphaFoldDB" id="A0AAV7AAD8"/>
<reference evidence="1" key="1">
    <citation type="thesis" date="2020" institute="ProQuest LLC" country="789 East Eisenhower Parkway, Ann Arbor, MI, USA">
        <title>Comparative Genomics and Chromosome Evolution.</title>
        <authorList>
            <person name="Mudd A.B."/>
        </authorList>
    </citation>
    <scope>NUCLEOTIDE SEQUENCE</scope>
    <source>
        <strain evidence="1">237g6f4</strain>
        <tissue evidence="1">Blood</tissue>
    </source>
</reference>
<proteinExistence type="predicted"/>
<sequence length="89" mass="10409">MPTVLFVSIPFHSVRRCMTVGHGTSVIEIFFRETDVIAFSWRFKRITLSCILITRRVVSWEMWKIRKLLGDAIVEGSALREKMLCHNKL</sequence>
<dbReference type="Proteomes" id="UP000824782">
    <property type="component" value="Unassembled WGS sequence"/>
</dbReference>